<dbReference type="SUPFAM" id="SSF48113">
    <property type="entry name" value="Heme-dependent peroxidases"/>
    <property type="match status" value="1"/>
</dbReference>
<protein>
    <submittedName>
        <fullName evidence="10">L-ascorbate peroxidase 3</fullName>
    </submittedName>
</protein>
<evidence type="ECO:0000256" key="2">
    <source>
        <dbReference type="ARBA" id="ARBA00001970"/>
    </source>
</evidence>
<dbReference type="Pfam" id="PF00141">
    <property type="entry name" value="peroxidase"/>
    <property type="match status" value="1"/>
</dbReference>
<comment type="cofactor">
    <cofactor evidence="2">
        <name>heme b</name>
        <dbReference type="ChEBI" id="CHEBI:60344"/>
    </cofactor>
</comment>
<dbReference type="PRINTS" id="PR00458">
    <property type="entry name" value="PEROXIDASE"/>
</dbReference>
<evidence type="ECO:0000256" key="5">
    <source>
        <dbReference type="ARBA" id="ARBA00022617"/>
    </source>
</evidence>
<name>A0ABS8VN50_DATST</name>
<keyword evidence="6" id="KW-0479">Metal-binding</keyword>
<evidence type="ECO:0000256" key="3">
    <source>
        <dbReference type="ARBA" id="ARBA00006873"/>
    </source>
</evidence>
<evidence type="ECO:0000259" key="9">
    <source>
        <dbReference type="PROSITE" id="PS50873"/>
    </source>
</evidence>
<keyword evidence="11" id="KW-1185">Reference proteome</keyword>
<feature type="domain" description="Plant heme peroxidase family profile" evidence="9">
    <location>
        <begin position="72"/>
        <end position="160"/>
    </location>
</feature>
<dbReference type="InterPro" id="IPR002207">
    <property type="entry name" value="Peroxidase_I"/>
</dbReference>
<keyword evidence="5" id="KW-0349">Heme</keyword>
<comment type="caution">
    <text evidence="10">The sequence shown here is derived from an EMBL/GenBank/DDBJ whole genome shotgun (WGS) entry which is preliminary data.</text>
</comment>
<sequence>MAKPIVDTEYIREIEKARRDLRALISSKNCAPIMLRLAWHDAGTYDAKSKTGGPNGSIRNEEEFTHGANNGLKIALDFCEAVKSKHPRITYADLYQLAGVVAVEVTGGPTIDFVPGRKDSSISPKEGRLPDAKQDVFYRMGLSDKDIVALSGGHTLEWAHPERSGFDGPWTKEPLKFDNSYFVELLKGKVRATMKLPTDIALLDDPEFEHYVELYAKG</sequence>
<keyword evidence="8" id="KW-0408">Iron</keyword>
<evidence type="ECO:0000256" key="6">
    <source>
        <dbReference type="ARBA" id="ARBA00022723"/>
    </source>
</evidence>
<evidence type="ECO:0000313" key="11">
    <source>
        <dbReference type="Proteomes" id="UP000823775"/>
    </source>
</evidence>
<dbReference type="PROSITE" id="PS00436">
    <property type="entry name" value="PEROXIDASE_2"/>
    <property type="match status" value="1"/>
</dbReference>
<dbReference type="PROSITE" id="PS50873">
    <property type="entry name" value="PEROXIDASE_4"/>
    <property type="match status" value="1"/>
</dbReference>
<dbReference type="Gene3D" id="1.10.420.10">
    <property type="entry name" value="Peroxidase, domain 2"/>
    <property type="match status" value="1"/>
</dbReference>
<dbReference type="Gene3D" id="1.10.520.10">
    <property type="match status" value="1"/>
</dbReference>
<dbReference type="GO" id="GO:0004601">
    <property type="term" value="F:peroxidase activity"/>
    <property type="evidence" value="ECO:0007669"/>
    <property type="project" value="UniProtKB-KW"/>
</dbReference>
<dbReference type="PANTHER" id="PTHR31356:SF36">
    <property type="entry name" value="L-ASCORBATE PEROXIDASE 3"/>
    <property type="match status" value="1"/>
</dbReference>
<reference evidence="10 11" key="1">
    <citation type="journal article" date="2021" name="BMC Genomics">
        <title>Datura genome reveals duplications of psychoactive alkaloid biosynthetic genes and high mutation rate following tissue culture.</title>
        <authorList>
            <person name="Rajewski A."/>
            <person name="Carter-House D."/>
            <person name="Stajich J."/>
            <person name="Litt A."/>
        </authorList>
    </citation>
    <scope>NUCLEOTIDE SEQUENCE [LARGE SCALE GENOMIC DNA]</scope>
    <source>
        <strain evidence="10">AR-01</strain>
    </source>
</reference>
<dbReference type="Proteomes" id="UP000823775">
    <property type="component" value="Unassembled WGS sequence"/>
</dbReference>
<keyword evidence="4 10" id="KW-0575">Peroxidase</keyword>
<dbReference type="PRINTS" id="PR00459">
    <property type="entry name" value="ASPEROXIDASE"/>
</dbReference>
<dbReference type="InterPro" id="IPR002016">
    <property type="entry name" value="Haem_peroxidase"/>
</dbReference>
<dbReference type="InterPro" id="IPR044831">
    <property type="entry name" value="Ccp1-like"/>
</dbReference>
<dbReference type="InterPro" id="IPR019793">
    <property type="entry name" value="Peroxidases_heam-ligand_BS"/>
</dbReference>
<evidence type="ECO:0000313" key="10">
    <source>
        <dbReference type="EMBL" id="MCE0481244.1"/>
    </source>
</evidence>
<accession>A0ABS8VN50</accession>
<dbReference type="EMBL" id="JACEIK010005331">
    <property type="protein sequence ID" value="MCE0481244.1"/>
    <property type="molecule type" value="Genomic_DNA"/>
</dbReference>
<comment type="similarity">
    <text evidence="3">Belongs to the peroxidase family. Ascorbate peroxidase subfamily.</text>
</comment>
<dbReference type="CDD" id="cd00691">
    <property type="entry name" value="ascorbate_peroxidase"/>
    <property type="match status" value="1"/>
</dbReference>
<dbReference type="InterPro" id="IPR019794">
    <property type="entry name" value="Peroxidases_AS"/>
</dbReference>
<evidence type="ECO:0000256" key="4">
    <source>
        <dbReference type="ARBA" id="ARBA00022559"/>
    </source>
</evidence>
<comment type="catalytic activity">
    <reaction evidence="1">
        <text>2 a phenolic donor + H2O2 = 2 a phenolic radical donor + 2 H2O</text>
        <dbReference type="Rhea" id="RHEA:56136"/>
        <dbReference type="ChEBI" id="CHEBI:15377"/>
        <dbReference type="ChEBI" id="CHEBI:16240"/>
        <dbReference type="ChEBI" id="CHEBI:139520"/>
        <dbReference type="ChEBI" id="CHEBI:139521"/>
        <dbReference type="EC" id="1.11.1.7"/>
    </reaction>
</comment>
<proteinExistence type="inferred from homology"/>
<dbReference type="PROSITE" id="PS00435">
    <property type="entry name" value="PEROXIDASE_1"/>
    <property type="match status" value="1"/>
</dbReference>
<organism evidence="10 11">
    <name type="scientific">Datura stramonium</name>
    <name type="common">Jimsonweed</name>
    <name type="synonym">Common thornapple</name>
    <dbReference type="NCBI Taxonomy" id="4076"/>
    <lineage>
        <taxon>Eukaryota</taxon>
        <taxon>Viridiplantae</taxon>
        <taxon>Streptophyta</taxon>
        <taxon>Embryophyta</taxon>
        <taxon>Tracheophyta</taxon>
        <taxon>Spermatophyta</taxon>
        <taxon>Magnoliopsida</taxon>
        <taxon>eudicotyledons</taxon>
        <taxon>Gunneridae</taxon>
        <taxon>Pentapetalae</taxon>
        <taxon>asterids</taxon>
        <taxon>lamiids</taxon>
        <taxon>Solanales</taxon>
        <taxon>Solanaceae</taxon>
        <taxon>Solanoideae</taxon>
        <taxon>Datureae</taxon>
        <taxon>Datura</taxon>
    </lineage>
</organism>
<evidence type="ECO:0000256" key="1">
    <source>
        <dbReference type="ARBA" id="ARBA00000189"/>
    </source>
</evidence>
<dbReference type="PANTHER" id="PTHR31356">
    <property type="entry name" value="THYLAKOID LUMENAL 29 KDA PROTEIN, CHLOROPLASTIC-RELATED"/>
    <property type="match status" value="1"/>
</dbReference>
<evidence type="ECO:0000256" key="7">
    <source>
        <dbReference type="ARBA" id="ARBA00023002"/>
    </source>
</evidence>
<keyword evidence="7" id="KW-0560">Oxidoreductase</keyword>
<gene>
    <name evidence="10" type="primary">APX3_3</name>
    <name evidence="10" type="ORF">HAX54_038839</name>
</gene>
<dbReference type="InterPro" id="IPR010255">
    <property type="entry name" value="Haem_peroxidase_sf"/>
</dbReference>
<evidence type="ECO:0000256" key="8">
    <source>
        <dbReference type="ARBA" id="ARBA00023004"/>
    </source>
</evidence>